<keyword evidence="4" id="KW-0804">Transcription</keyword>
<evidence type="ECO:0000256" key="4">
    <source>
        <dbReference type="ARBA" id="ARBA00023163"/>
    </source>
</evidence>
<keyword evidence="2" id="KW-0805">Transcription regulation</keyword>
<dbReference type="InterPro" id="IPR036388">
    <property type="entry name" value="WH-like_DNA-bd_sf"/>
</dbReference>
<comment type="similarity">
    <text evidence="1">Belongs to the sigma-70 factor family. ECF subfamily.</text>
</comment>
<dbReference type="PANTHER" id="PTHR43133">
    <property type="entry name" value="RNA POLYMERASE ECF-TYPE SIGMA FACTO"/>
    <property type="match status" value="1"/>
</dbReference>
<dbReference type="Gene3D" id="1.10.1740.10">
    <property type="match status" value="1"/>
</dbReference>
<keyword evidence="3" id="KW-0731">Sigma factor</keyword>
<dbReference type="InterPro" id="IPR013324">
    <property type="entry name" value="RNA_pol_sigma_r3/r4-like"/>
</dbReference>
<dbReference type="PANTHER" id="PTHR43133:SF46">
    <property type="entry name" value="RNA POLYMERASE SIGMA-70 FACTOR ECF SUBFAMILY"/>
    <property type="match status" value="1"/>
</dbReference>
<evidence type="ECO:0000313" key="8">
    <source>
        <dbReference type="Proteomes" id="UP001566204"/>
    </source>
</evidence>
<feature type="domain" description="RNA polymerase sigma-70 region 2" evidence="5">
    <location>
        <begin position="27"/>
        <end position="91"/>
    </location>
</feature>
<dbReference type="EMBL" id="JBEOQB010000007">
    <property type="protein sequence ID" value="MEZ0454250.1"/>
    <property type="molecule type" value="Genomic_DNA"/>
</dbReference>
<reference evidence="7 8" key="1">
    <citation type="submission" date="2024-06" db="EMBL/GenBank/DDBJ databases">
        <title>Soil Sphingobacterium thalpophilum.</title>
        <authorList>
            <person name="Yang J."/>
            <person name="Li J."/>
        </authorList>
    </citation>
    <scope>NUCLEOTIDE SEQUENCE [LARGE SCALE GENOMIC DNA]</scope>
    <source>
        <strain evidence="7 8">22g91tb</strain>
    </source>
</reference>
<dbReference type="NCBIfam" id="TIGR02937">
    <property type="entry name" value="sigma70-ECF"/>
    <property type="match status" value="1"/>
</dbReference>
<evidence type="ECO:0000259" key="5">
    <source>
        <dbReference type="Pfam" id="PF04542"/>
    </source>
</evidence>
<dbReference type="InterPro" id="IPR039425">
    <property type="entry name" value="RNA_pol_sigma-70-like"/>
</dbReference>
<dbReference type="InterPro" id="IPR007627">
    <property type="entry name" value="RNA_pol_sigma70_r2"/>
</dbReference>
<evidence type="ECO:0000256" key="3">
    <source>
        <dbReference type="ARBA" id="ARBA00023082"/>
    </source>
</evidence>
<dbReference type="InterPro" id="IPR013249">
    <property type="entry name" value="RNA_pol_sigma70_r4_t2"/>
</dbReference>
<protein>
    <submittedName>
        <fullName evidence="7">Sigma-70 family RNA polymerase sigma factor</fullName>
    </submittedName>
</protein>
<sequence>MESIAVKSEAALVIDLIGGSEEAFTALYLRHRQSLVYQAFRFLKSDELVEELMQELFTKLWERKHTLHADKPLKPLLNKMLRNLIIDFFRRMKYDATAKDKFIRELETQYSPIELKLAEKEKKKLLNEALSNLPPLQREVFVCFKLEQKSYKEIEEMYGLTKAAIHSYIYRTNVYLKSYFRNFDKSDLLLILIWMDLLS</sequence>
<dbReference type="RefSeq" id="WP_370482904.1">
    <property type="nucleotide sequence ID" value="NZ_JBEOQA010000002.1"/>
</dbReference>
<dbReference type="Proteomes" id="UP001566204">
    <property type="component" value="Unassembled WGS sequence"/>
</dbReference>
<dbReference type="InterPro" id="IPR013325">
    <property type="entry name" value="RNA_pol_sigma_r2"/>
</dbReference>
<evidence type="ECO:0000256" key="1">
    <source>
        <dbReference type="ARBA" id="ARBA00010641"/>
    </source>
</evidence>
<dbReference type="Pfam" id="PF08281">
    <property type="entry name" value="Sigma70_r4_2"/>
    <property type="match status" value="1"/>
</dbReference>
<organism evidence="7 8">
    <name type="scientific">Sphingobacterium thalpophilum</name>
    <dbReference type="NCBI Taxonomy" id="259"/>
    <lineage>
        <taxon>Bacteria</taxon>
        <taxon>Pseudomonadati</taxon>
        <taxon>Bacteroidota</taxon>
        <taxon>Sphingobacteriia</taxon>
        <taxon>Sphingobacteriales</taxon>
        <taxon>Sphingobacteriaceae</taxon>
        <taxon>Sphingobacterium</taxon>
    </lineage>
</organism>
<dbReference type="SUPFAM" id="SSF88946">
    <property type="entry name" value="Sigma2 domain of RNA polymerase sigma factors"/>
    <property type="match status" value="1"/>
</dbReference>
<evidence type="ECO:0000313" key="7">
    <source>
        <dbReference type="EMBL" id="MEZ0454250.1"/>
    </source>
</evidence>
<evidence type="ECO:0000256" key="2">
    <source>
        <dbReference type="ARBA" id="ARBA00023015"/>
    </source>
</evidence>
<gene>
    <name evidence="7" type="ORF">ABTW24_21850</name>
</gene>
<keyword evidence="8" id="KW-1185">Reference proteome</keyword>
<name>A0ABV4HKU0_9SPHI</name>
<feature type="domain" description="RNA polymerase sigma factor 70 region 4 type 2" evidence="6">
    <location>
        <begin position="125"/>
        <end position="171"/>
    </location>
</feature>
<dbReference type="InterPro" id="IPR014284">
    <property type="entry name" value="RNA_pol_sigma-70_dom"/>
</dbReference>
<dbReference type="Gene3D" id="1.10.10.10">
    <property type="entry name" value="Winged helix-like DNA-binding domain superfamily/Winged helix DNA-binding domain"/>
    <property type="match status" value="1"/>
</dbReference>
<dbReference type="Pfam" id="PF04542">
    <property type="entry name" value="Sigma70_r2"/>
    <property type="match status" value="1"/>
</dbReference>
<dbReference type="SUPFAM" id="SSF88659">
    <property type="entry name" value="Sigma3 and sigma4 domains of RNA polymerase sigma factors"/>
    <property type="match status" value="1"/>
</dbReference>
<proteinExistence type="inferred from homology"/>
<comment type="caution">
    <text evidence="7">The sequence shown here is derived from an EMBL/GenBank/DDBJ whole genome shotgun (WGS) entry which is preliminary data.</text>
</comment>
<evidence type="ECO:0000259" key="6">
    <source>
        <dbReference type="Pfam" id="PF08281"/>
    </source>
</evidence>
<accession>A0ABV4HKU0</accession>